<dbReference type="GO" id="GO:0051539">
    <property type="term" value="F:4 iron, 4 sulfur cluster binding"/>
    <property type="evidence" value="ECO:0007669"/>
    <property type="project" value="UniProtKB-KW"/>
</dbReference>
<dbReference type="InterPro" id="IPR058240">
    <property type="entry name" value="rSAM_sf"/>
</dbReference>
<keyword evidence="5" id="KW-0411">Iron-sulfur</keyword>
<dbReference type="RefSeq" id="WP_044430754.1">
    <property type="nucleotide sequence ID" value="NZ_BJYZ01000008.1"/>
</dbReference>
<dbReference type="CDD" id="cd01335">
    <property type="entry name" value="Radical_SAM"/>
    <property type="match status" value="1"/>
</dbReference>
<evidence type="ECO:0000256" key="5">
    <source>
        <dbReference type="ARBA" id="ARBA00023014"/>
    </source>
</evidence>
<dbReference type="InterPro" id="IPR034466">
    <property type="entry name" value="Methyltransferase_Class_B"/>
</dbReference>
<evidence type="ECO:0000313" key="7">
    <source>
        <dbReference type="EMBL" id="GEO37919.1"/>
    </source>
</evidence>
<dbReference type="Gene3D" id="3.40.50.280">
    <property type="entry name" value="Cobalamin-binding domain"/>
    <property type="match status" value="1"/>
</dbReference>
<dbReference type="Proteomes" id="UP000321523">
    <property type="component" value="Unassembled WGS sequence"/>
</dbReference>
<dbReference type="InterPro" id="IPR007197">
    <property type="entry name" value="rSAM"/>
</dbReference>
<dbReference type="SUPFAM" id="SSF102114">
    <property type="entry name" value="Radical SAM enzymes"/>
    <property type="match status" value="1"/>
</dbReference>
<keyword evidence="2" id="KW-0949">S-adenosyl-L-methionine</keyword>
<proteinExistence type="predicted"/>
<organism evidence="7 8">
    <name type="scientific">Skermanella aerolata</name>
    <dbReference type="NCBI Taxonomy" id="393310"/>
    <lineage>
        <taxon>Bacteria</taxon>
        <taxon>Pseudomonadati</taxon>
        <taxon>Pseudomonadota</taxon>
        <taxon>Alphaproteobacteria</taxon>
        <taxon>Rhodospirillales</taxon>
        <taxon>Azospirillaceae</taxon>
        <taxon>Skermanella</taxon>
    </lineage>
</organism>
<comment type="caution">
    <text evidence="7">The sequence shown here is derived from an EMBL/GenBank/DDBJ whole genome shotgun (WGS) entry which is preliminary data.</text>
</comment>
<dbReference type="OrthoDB" id="9801424at2"/>
<dbReference type="SFLD" id="SFLDG01123">
    <property type="entry name" value="methyltransferase_(Class_B)"/>
    <property type="match status" value="1"/>
</dbReference>
<feature type="domain" description="Radical SAM core" evidence="6">
    <location>
        <begin position="260"/>
        <end position="483"/>
    </location>
</feature>
<dbReference type="Gene3D" id="3.80.30.20">
    <property type="entry name" value="tm_1862 like domain"/>
    <property type="match status" value="1"/>
</dbReference>
<evidence type="ECO:0000313" key="8">
    <source>
        <dbReference type="Proteomes" id="UP000321523"/>
    </source>
</evidence>
<reference evidence="7 8" key="1">
    <citation type="submission" date="2019-07" db="EMBL/GenBank/DDBJ databases">
        <title>Whole genome shotgun sequence of Skermanella aerolata NBRC 106429.</title>
        <authorList>
            <person name="Hosoyama A."/>
            <person name="Uohara A."/>
            <person name="Ohji S."/>
            <person name="Ichikawa N."/>
        </authorList>
    </citation>
    <scope>NUCLEOTIDE SEQUENCE [LARGE SCALE GENOMIC DNA]</scope>
    <source>
        <strain evidence="7 8">NBRC 106429</strain>
    </source>
</reference>
<dbReference type="GO" id="GO:0046872">
    <property type="term" value="F:metal ion binding"/>
    <property type="evidence" value="ECO:0007669"/>
    <property type="project" value="UniProtKB-KW"/>
</dbReference>
<dbReference type="AlphaFoldDB" id="A0A512DN71"/>
<evidence type="ECO:0000256" key="2">
    <source>
        <dbReference type="ARBA" id="ARBA00022691"/>
    </source>
</evidence>
<sequence>MSIGASIKPNLLAIVPPYAIWGPPAGAAALLAYLKAAGCHDFSFLDLRLFAPDVTKPTYREIGPFGESFVLDVPDLPLVLAVLEQFRLGGDLLDLPDAIVEPFCQERGLNSLHLRSYLARMGHLVTSVFDRIPELHFVGFSVWTSNYLTTLLAAACLKRRKDAPFIVAGGPQVSQSSTAAQLGLRAGLFDAVVVGEGEQALLDLYAGFSSTRRKVAAQVGGTLAIDPDDGAFVHKPRGLLKLQELPLPDFDEMHLPAYSLGGKRVVSYQLSRGCTDKCSFCSEWVLWERFRLTQMDRAVADVRELQRRWGAERIWFTDSLLNGSPNHLRTFAQGLIDKDVRIDWSGYMRAQTDAETARLLRRSGCMWVFVGVESLDDETLRRMNKRRTEQQNLDAVQAFLDAGIQVKVGLIPGFPGDTPKSFLRTAARLHRMMANHRLLGVSHEAFTVLPGQPIYDDLDAFGLTPIPWSDEVLGIAPALSDIAARSRCRVEGANQGIDRLGEYAVSLSLTGPAQPFDGDADHLREKITAYDLATTALGDDVWLVRTVSSLGHTVGLLLTTGEQRDLLSCAVEGVRPVPVCDAPEPGAAIRRLLASHAVGIPPEAPPVAAARYRSLPPLAEGASLAIGPHTIARRIGSLLWLANLATGNFHAIGIEDIVAAAILCGAELPMLPTAVDLTERGLLVYATLPAAAPAAAPRDRRPASPSA</sequence>
<evidence type="ECO:0000256" key="1">
    <source>
        <dbReference type="ARBA" id="ARBA00001966"/>
    </source>
</evidence>
<dbReference type="InterPro" id="IPR023404">
    <property type="entry name" value="rSAM_horseshoe"/>
</dbReference>
<evidence type="ECO:0000256" key="4">
    <source>
        <dbReference type="ARBA" id="ARBA00023004"/>
    </source>
</evidence>
<accession>A0A512DN71</accession>
<dbReference type="PANTHER" id="PTHR43409">
    <property type="entry name" value="ANAEROBIC MAGNESIUM-PROTOPORPHYRIN IX MONOMETHYL ESTER CYCLASE-RELATED"/>
    <property type="match status" value="1"/>
</dbReference>
<name>A0A512DN71_9PROT</name>
<dbReference type="SMART" id="SM00729">
    <property type="entry name" value="Elp3"/>
    <property type="match status" value="1"/>
</dbReference>
<dbReference type="SFLD" id="SFLDG01082">
    <property type="entry name" value="B12-binding_domain_containing"/>
    <property type="match status" value="1"/>
</dbReference>
<keyword evidence="4" id="KW-0408">Iron</keyword>
<dbReference type="EMBL" id="BJYZ01000008">
    <property type="protein sequence ID" value="GEO37919.1"/>
    <property type="molecule type" value="Genomic_DNA"/>
</dbReference>
<dbReference type="Pfam" id="PF04055">
    <property type="entry name" value="Radical_SAM"/>
    <property type="match status" value="1"/>
</dbReference>
<evidence type="ECO:0000256" key="3">
    <source>
        <dbReference type="ARBA" id="ARBA00022723"/>
    </source>
</evidence>
<dbReference type="InterPro" id="IPR051198">
    <property type="entry name" value="BchE-like"/>
</dbReference>
<comment type="cofactor">
    <cofactor evidence="1">
        <name>[4Fe-4S] cluster</name>
        <dbReference type="ChEBI" id="CHEBI:49883"/>
    </cofactor>
</comment>
<dbReference type="GO" id="GO:0003824">
    <property type="term" value="F:catalytic activity"/>
    <property type="evidence" value="ECO:0007669"/>
    <property type="project" value="InterPro"/>
</dbReference>
<gene>
    <name evidence="7" type="ORF">SAE02_20670</name>
</gene>
<dbReference type="PROSITE" id="PS51918">
    <property type="entry name" value="RADICAL_SAM"/>
    <property type="match status" value="1"/>
</dbReference>
<keyword evidence="3" id="KW-0479">Metal-binding</keyword>
<dbReference type="SFLD" id="SFLDS00029">
    <property type="entry name" value="Radical_SAM"/>
    <property type="match status" value="1"/>
</dbReference>
<protein>
    <recommendedName>
        <fullName evidence="6">Radical SAM core domain-containing protein</fullName>
    </recommendedName>
</protein>
<dbReference type="InterPro" id="IPR006638">
    <property type="entry name" value="Elp3/MiaA/NifB-like_rSAM"/>
</dbReference>
<keyword evidence="8" id="KW-1185">Reference proteome</keyword>
<evidence type="ECO:0000259" key="6">
    <source>
        <dbReference type="PROSITE" id="PS51918"/>
    </source>
</evidence>